<dbReference type="InterPro" id="IPR035897">
    <property type="entry name" value="Toll_tir_struct_dom_sf"/>
</dbReference>
<name>A0A455VZX0_ENTAS</name>
<dbReference type="InterPro" id="IPR000157">
    <property type="entry name" value="TIR_dom"/>
</dbReference>
<evidence type="ECO:0000313" key="2">
    <source>
        <dbReference type="EMBL" id="BBI95785.1"/>
    </source>
</evidence>
<reference evidence="2" key="1">
    <citation type="submission" date="2019-03" db="EMBL/GenBank/DDBJ databases">
        <title>Complete genome sequences of Enterobacter asburiae str. MRY18-106 isolated from a patient in Japan.</title>
        <authorList>
            <person name="Sekizuka T."/>
            <person name="Matsui M."/>
            <person name="Takara T."/>
            <person name="Uechi A."/>
            <person name="Harakuni M."/>
            <person name="Kimura T."/>
            <person name="Suzuki S."/>
            <person name="Kuroda M."/>
        </authorList>
    </citation>
    <scope>NUCLEOTIDE SEQUENCE</scope>
    <source>
        <strain evidence="2">MRY18-106</strain>
    </source>
</reference>
<dbReference type="EMBL" id="AP019533">
    <property type="protein sequence ID" value="BBI95785.1"/>
    <property type="molecule type" value="Genomic_DNA"/>
</dbReference>
<dbReference type="AlphaFoldDB" id="A0A455VZX0"/>
<sequence length="270" mass="30638">MIFISHNYKDKAFVGHIADKIADIYGRDNVFYDSWSIQPGEGIIDRMNDGIESVKIFFFFVTENSLKSKMVSLEWQNALMRSATGDVKFVAIRCDESPMPALLTQKVYLDLYTNGVDVVIAQMNDIISGKSTYKPQEETFSNLSYDFKKDGKKLIVRVSADHFSEVNPDFLFLFKNKLNEKDLNHSVIGESGYMQGFSSEVSLSSGGSYPAFKVALMHGLKPKIHLTVEFWLDSGDELILAHVMSKISTEQYTTIPYKKKTDFSGFNMKF</sequence>
<evidence type="ECO:0000259" key="1">
    <source>
        <dbReference type="PROSITE" id="PS50104"/>
    </source>
</evidence>
<dbReference type="Pfam" id="PF13676">
    <property type="entry name" value="TIR_2"/>
    <property type="match status" value="1"/>
</dbReference>
<accession>A0A455VZX0</accession>
<dbReference type="RefSeq" id="WP_202773121.1">
    <property type="nucleotide sequence ID" value="NZ_JAENMX010000001.1"/>
</dbReference>
<gene>
    <name evidence="2" type="ORF">MRY18106EAS_23170</name>
</gene>
<dbReference type="GO" id="GO:0007165">
    <property type="term" value="P:signal transduction"/>
    <property type="evidence" value="ECO:0007669"/>
    <property type="project" value="InterPro"/>
</dbReference>
<feature type="domain" description="TIR" evidence="1">
    <location>
        <begin position="1"/>
        <end position="147"/>
    </location>
</feature>
<dbReference type="SUPFAM" id="SSF52200">
    <property type="entry name" value="Toll/Interleukin receptor TIR domain"/>
    <property type="match status" value="1"/>
</dbReference>
<dbReference type="Gene3D" id="3.40.50.10140">
    <property type="entry name" value="Toll/interleukin-1 receptor homology (TIR) domain"/>
    <property type="match status" value="1"/>
</dbReference>
<dbReference type="PROSITE" id="PS50104">
    <property type="entry name" value="TIR"/>
    <property type="match status" value="1"/>
</dbReference>
<proteinExistence type="predicted"/>
<protein>
    <recommendedName>
        <fullName evidence="1">TIR domain-containing protein</fullName>
    </recommendedName>
</protein>
<organism evidence="2">
    <name type="scientific">Enterobacter asburiae</name>
    <dbReference type="NCBI Taxonomy" id="61645"/>
    <lineage>
        <taxon>Bacteria</taxon>
        <taxon>Pseudomonadati</taxon>
        <taxon>Pseudomonadota</taxon>
        <taxon>Gammaproteobacteria</taxon>
        <taxon>Enterobacterales</taxon>
        <taxon>Enterobacteriaceae</taxon>
        <taxon>Enterobacter</taxon>
        <taxon>Enterobacter cloacae complex</taxon>
    </lineage>
</organism>